<dbReference type="AlphaFoldDB" id="H6LG42"/>
<dbReference type="GO" id="GO:0005886">
    <property type="term" value="C:plasma membrane"/>
    <property type="evidence" value="ECO:0007669"/>
    <property type="project" value="UniProtKB-SubCell"/>
</dbReference>
<feature type="domain" description="ABC transmembrane type-1" evidence="11">
    <location>
        <begin position="33"/>
        <end position="234"/>
    </location>
</feature>
<accession>H6LG42</accession>
<dbReference type="GO" id="GO:0015098">
    <property type="term" value="F:molybdate ion transmembrane transporter activity"/>
    <property type="evidence" value="ECO:0007669"/>
    <property type="project" value="UniProtKB-UniRule"/>
</dbReference>
<keyword evidence="3 9" id="KW-0813">Transport</keyword>
<evidence type="ECO:0000256" key="9">
    <source>
        <dbReference type="RuleBase" id="RU363032"/>
    </source>
</evidence>
<keyword evidence="13" id="KW-1185">Reference proteome</keyword>
<keyword evidence="4 10" id="KW-1003">Cell membrane</keyword>
<evidence type="ECO:0000256" key="1">
    <source>
        <dbReference type="ARBA" id="ARBA00004651"/>
    </source>
</evidence>
<evidence type="ECO:0000256" key="6">
    <source>
        <dbReference type="ARBA" id="ARBA00022692"/>
    </source>
</evidence>
<comment type="function">
    <text evidence="10">Part of the binding-protein-dependent transport system for molybdenum; probably responsible for the translocation of the substrate across the membrane.</text>
</comment>
<keyword evidence="8 9" id="KW-0472">Membrane</keyword>
<evidence type="ECO:0000256" key="7">
    <source>
        <dbReference type="ARBA" id="ARBA00022989"/>
    </source>
</evidence>
<evidence type="ECO:0000259" key="11">
    <source>
        <dbReference type="PROSITE" id="PS50928"/>
    </source>
</evidence>
<evidence type="ECO:0000256" key="4">
    <source>
        <dbReference type="ARBA" id="ARBA00022475"/>
    </source>
</evidence>
<protein>
    <recommendedName>
        <fullName evidence="10">Molybdenum transport system permease</fullName>
    </recommendedName>
</protein>
<comment type="subcellular location">
    <subcellularLocation>
        <location evidence="1 9">Cell membrane</location>
        <topology evidence="1 9">Multi-pass membrane protein</topology>
    </subcellularLocation>
</comment>
<sequence length="252" mass="27259">MCETGPKAHGIFAITYIKIKKGVLRINFDFSPALISIKVTLTATTINFFLGITVAWLMTNYKGKWRGLIDGILTLPLVLPPTVAGFAILLLIGKNGPVGNFLSIFGVNIIFSWYAAVVAAIVVAFPLMYKTTMGAFEQIDPNILSAARTLGASEKKVFWRVAVPVARPGIAAATALTFARCLGEFGATLMVAGSIPGKTETIPVAIYFATQSGEMQIALIWVMIIFAISLTVLVINNYWESYKKNQQRGFGG</sequence>
<dbReference type="STRING" id="931626.Awo_c27670"/>
<evidence type="ECO:0000313" key="12">
    <source>
        <dbReference type="EMBL" id="AFA49518.1"/>
    </source>
</evidence>
<dbReference type="HOGENOM" id="CLU_016047_14_3_9"/>
<evidence type="ECO:0000256" key="5">
    <source>
        <dbReference type="ARBA" id="ARBA00022505"/>
    </source>
</evidence>
<dbReference type="InterPro" id="IPR011867">
    <property type="entry name" value="ModB_ABC"/>
</dbReference>
<reference evidence="13" key="1">
    <citation type="submission" date="2011-07" db="EMBL/GenBank/DDBJ databases">
        <title>Complete genome sequence of Acetobacterium woodii.</title>
        <authorList>
            <person name="Poehlein A."/>
            <person name="Schmidt S."/>
            <person name="Kaster A.-K."/>
            <person name="Goenrich M."/>
            <person name="Vollmers J."/>
            <person name="Thuermer A."/>
            <person name="Gottschalk G."/>
            <person name="Thauer R.K."/>
            <person name="Daniel R."/>
            <person name="Mueller V."/>
        </authorList>
    </citation>
    <scope>NUCLEOTIDE SEQUENCE [LARGE SCALE GENOMIC DNA]</scope>
    <source>
        <strain evidence="13">ATCC 29683 / DSM 1030 / JCM 2381 / KCTC 1655 / WB1</strain>
    </source>
</reference>
<dbReference type="PANTHER" id="PTHR30183:SF3">
    <property type="entry name" value="MOLYBDENUM TRANSPORT SYSTEM PERMEASE PROTEIN MODB"/>
    <property type="match status" value="1"/>
</dbReference>
<keyword evidence="6 9" id="KW-0812">Transmembrane</keyword>
<dbReference type="Proteomes" id="UP000007177">
    <property type="component" value="Chromosome"/>
</dbReference>
<reference evidence="12 13" key="2">
    <citation type="journal article" date="2012" name="PLoS ONE">
        <title>An ancient pathway combining carbon dioxide fixation with the generation and utilization of a sodium ion gradient for ATP synthesis.</title>
        <authorList>
            <person name="Poehlein A."/>
            <person name="Schmidt S."/>
            <person name="Kaster A.K."/>
            <person name="Goenrich M."/>
            <person name="Vollmers J."/>
            <person name="Thurmer A."/>
            <person name="Bertsch J."/>
            <person name="Schuchmann K."/>
            <person name="Voigt B."/>
            <person name="Hecker M."/>
            <person name="Daniel R."/>
            <person name="Thauer R.K."/>
            <person name="Gottschalk G."/>
            <person name="Muller V."/>
        </authorList>
    </citation>
    <scope>NUCLEOTIDE SEQUENCE [LARGE SCALE GENOMIC DNA]</scope>
    <source>
        <strain evidence="13">ATCC 29683 / DSM 1030 / JCM 2381 / KCTC 1655 / WB1</strain>
    </source>
</reference>
<proteinExistence type="inferred from homology"/>
<evidence type="ECO:0000256" key="3">
    <source>
        <dbReference type="ARBA" id="ARBA00022448"/>
    </source>
</evidence>
<gene>
    <name evidence="12" type="primary">modB2</name>
    <name evidence="12" type="ordered locus">Awo_c27670</name>
</gene>
<dbReference type="NCBIfam" id="TIGR02141">
    <property type="entry name" value="modB_ABC"/>
    <property type="match status" value="1"/>
</dbReference>
<dbReference type="PANTHER" id="PTHR30183">
    <property type="entry name" value="MOLYBDENUM TRANSPORT SYSTEM PERMEASE PROTEIN MODB"/>
    <property type="match status" value="1"/>
</dbReference>
<comment type="similarity">
    <text evidence="2 10">Belongs to the binding-protein-dependent transport system permease family. CysTW subfamily.</text>
</comment>
<evidence type="ECO:0000313" key="13">
    <source>
        <dbReference type="Proteomes" id="UP000007177"/>
    </source>
</evidence>
<name>H6LG42_ACEWD</name>
<feature type="transmembrane region" description="Helical" evidence="9">
    <location>
        <begin position="217"/>
        <end position="239"/>
    </location>
</feature>
<dbReference type="Pfam" id="PF00528">
    <property type="entry name" value="BPD_transp_1"/>
    <property type="match status" value="1"/>
</dbReference>
<dbReference type="SUPFAM" id="SSF161098">
    <property type="entry name" value="MetI-like"/>
    <property type="match status" value="1"/>
</dbReference>
<evidence type="ECO:0000256" key="10">
    <source>
        <dbReference type="RuleBase" id="RU365097"/>
    </source>
</evidence>
<dbReference type="InterPro" id="IPR035906">
    <property type="entry name" value="MetI-like_sf"/>
</dbReference>
<evidence type="ECO:0000256" key="8">
    <source>
        <dbReference type="ARBA" id="ARBA00023136"/>
    </source>
</evidence>
<feature type="transmembrane region" description="Helical" evidence="9">
    <location>
        <begin position="71"/>
        <end position="92"/>
    </location>
</feature>
<keyword evidence="7 9" id="KW-1133">Transmembrane helix</keyword>
<dbReference type="Gene3D" id="1.10.3720.10">
    <property type="entry name" value="MetI-like"/>
    <property type="match status" value="1"/>
</dbReference>
<dbReference type="KEGG" id="awo:Awo_c27670"/>
<evidence type="ECO:0000256" key="2">
    <source>
        <dbReference type="ARBA" id="ARBA00007069"/>
    </source>
</evidence>
<keyword evidence="5 10" id="KW-0500">Molybdenum</keyword>
<dbReference type="PROSITE" id="PS50928">
    <property type="entry name" value="ABC_TM1"/>
    <property type="match status" value="1"/>
</dbReference>
<comment type="caution">
    <text evidence="10">Lacks conserved residue(s) required for the propagation of feature annotation.</text>
</comment>
<dbReference type="eggNOG" id="COG4149">
    <property type="taxonomic scope" value="Bacteria"/>
</dbReference>
<organism evidence="12 13">
    <name type="scientific">Acetobacterium woodii (strain ATCC 29683 / DSM 1030 / JCM 2381 / KCTC 1655 / WB1)</name>
    <dbReference type="NCBI Taxonomy" id="931626"/>
    <lineage>
        <taxon>Bacteria</taxon>
        <taxon>Bacillati</taxon>
        <taxon>Bacillota</taxon>
        <taxon>Clostridia</taxon>
        <taxon>Eubacteriales</taxon>
        <taxon>Eubacteriaceae</taxon>
        <taxon>Acetobacterium</taxon>
    </lineage>
</organism>
<feature type="transmembrane region" description="Helical" evidence="9">
    <location>
        <begin position="33"/>
        <end position="59"/>
    </location>
</feature>
<dbReference type="CDD" id="cd06261">
    <property type="entry name" value="TM_PBP2"/>
    <property type="match status" value="1"/>
</dbReference>
<feature type="transmembrane region" description="Helical" evidence="9">
    <location>
        <begin position="104"/>
        <end position="129"/>
    </location>
</feature>
<dbReference type="EMBL" id="CP002987">
    <property type="protein sequence ID" value="AFA49518.1"/>
    <property type="molecule type" value="Genomic_DNA"/>
</dbReference>
<dbReference type="InterPro" id="IPR000515">
    <property type="entry name" value="MetI-like"/>
</dbReference>